<sequence length="388" mass="44882">MSTKKLIDHLNNKKTTSKKFNEYFIQLWNECNKNIETLKLNISLITRKGAINSIISGVLNSETFKQSNSNEQISKIKQILKNSLNTSTNNSQPVSTSINFDDYLKELNKSNVKFPKVESIFNDLKTSFNDSDNKEKIKQLITQITSNRAIRLLRSTYLTKKRKNKNKEYCTFLIDTLDEYFDENNELKSLSNSLNTENSNQTTEKIAPESSADSIISESTSEAPKLSEFSVIPNDMNYKFFIWINEAKEIYNHSRKSALILLRNSLEKLIYDFALKLQNLNVIKSLPNEKLFNVNLCKGVITDSSINKINGLWSNLSNYAHPFHEDLNTEQIDSLFLDVNNQLLNLHTNLVKICNKYELRNNISKILEHYKTIYEEHEQSLQQAHDVI</sequence>
<accession>A0ABP9U6M3</accession>
<dbReference type="Proteomes" id="UP001449582">
    <property type="component" value="Unassembled WGS sequence"/>
</dbReference>
<protein>
    <submittedName>
        <fullName evidence="2">Uncharacterized protein</fullName>
    </submittedName>
</protein>
<name>A0ABP9U6M3_9BACT</name>
<organism evidence="2 3">
    <name type="scientific">Ureaplasma ceti</name>
    <dbReference type="NCBI Taxonomy" id="3119530"/>
    <lineage>
        <taxon>Bacteria</taxon>
        <taxon>Bacillati</taxon>
        <taxon>Mycoplasmatota</taxon>
        <taxon>Mycoplasmoidales</taxon>
        <taxon>Mycoplasmoidaceae</taxon>
        <taxon>Ureaplasma</taxon>
    </lineage>
</organism>
<evidence type="ECO:0000313" key="2">
    <source>
        <dbReference type="EMBL" id="GAA5414305.1"/>
    </source>
</evidence>
<dbReference type="RefSeq" id="WP_353289471.1">
    <property type="nucleotide sequence ID" value="NZ_BAABQM010000001.1"/>
</dbReference>
<reference evidence="2" key="1">
    <citation type="submission" date="2024-02" db="EMBL/GenBank/DDBJ databases">
        <title>Draft genome sequence of new strains in genus Ureaplasma.</title>
        <authorList>
            <person name="Nakajima Y."/>
            <person name="Segawa T."/>
        </authorList>
    </citation>
    <scope>NUCLEOTIDE SEQUENCE [LARGE SCALE GENOMIC DNA]</scope>
    <source>
        <strain evidence="2">OM1</strain>
    </source>
</reference>
<feature type="region of interest" description="Disordered" evidence="1">
    <location>
        <begin position="192"/>
        <end position="212"/>
    </location>
</feature>
<gene>
    <name evidence="2" type="ORF">UREOM_0160</name>
</gene>
<evidence type="ECO:0000256" key="1">
    <source>
        <dbReference type="SAM" id="MobiDB-lite"/>
    </source>
</evidence>
<evidence type="ECO:0000313" key="3">
    <source>
        <dbReference type="Proteomes" id="UP001449582"/>
    </source>
</evidence>
<comment type="caution">
    <text evidence="2">The sequence shown here is derived from an EMBL/GenBank/DDBJ whole genome shotgun (WGS) entry which is preliminary data.</text>
</comment>
<dbReference type="EMBL" id="BAABQM010000001">
    <property type="protein sequence ID" value="GAA5414305.1"/>
    <property type="molecule type" value="Genomic_DNA"/>
</dbReference>
<proteinExistence type="predicted"/>
<keyword evidence="3" id="KW-1185">Reference proteome</keyword>